<protein>
    <recommendedName>
        <fullName evidence="4">FimB/Mfa2 family fimbrial subunit</fullName>
    </recommendedName>
</protein>
<dbReference type="RefSeq" id="WP_217790435.1">
    <property type="nucleotide sequence ID" value="NZ_JAHSPG010000003.1"/>
</dbReference>
<reference evidence="2" key="1">
    <citation type="submission" date="2021-06" db="EMBL/GenBank/DDBJ databases">
        <authorList>
            <person name="Huq M.A."/>
        </authorList>
    </citation>
    <scope>NUCLEOTIDE SEQUENCE</scope>
    <source>
        <strain evidence="2">MAH-26</strain>
    </source>
</reference>
<dbReference type="Proteomes" id="UP000812270">
    <property type="component" value="Unassembled WGS sequence"/>
</dbReference>
<evidence type="ECO:0000313" key="2">
    <source>
        <dbReference type="EMBL" id="MBV4356797.1"/>
    </source>
</evidence>
<evidence type="ECO:0008006" key="4">
    <source>
        <dbReference type="Google" id="ProtNLM"/>
    </source>
</evidence>
<name>A0A9E2S8D8_9BACT</name>
<dbReference type="AlphaFoldDB" id="A0A9E2S8D8"/>
<accession>A0A9E2S8D8</accession>
<evidence type="ECO:0000313" key="3">
    <source>
        <dbReference type="Proteomes" id="UP000812270"/>
    </source>
</evidence>
<comment type="caution">
    <text evidence="2">The sequence shown here is derived from an EMBL/GenBank/DDBJ whole genome shotgun (WGS) entry which is preliminary data.</text>
</comment>
<organism evidence="2 3">
    <name type="scientific">Pinibacter aurantiacus</name>
    <dbReference type="NCBI Taxonomy" id="2851599"/>
    <lineage>
        <taxon>Bacteria</taxon>
        <taxon>Pseudomonadati</taxon>
        <taxon>Bacteroidota</taxon>
        <taxon>Chitinophagia</taxon>
        <taxon>Chitinophagales</taxon>
        <taxon>Chitinophagaceae</taxon>
        <taxon>Pinibacter</taxon>
    </lineage>
</organism>
<keyword evidence="1" id="KW-0732">Signal</keyword>
<dbReference type="EMBL" id="JAHSPG010000003">
    <property type="protein sequence ID" value="MBV4356797.1"/>
    <property type="molecule type" value="Genomic_DNA"/>
</dbReference>
<feature type="chain" id="PRO_5038367432" description="FimB/Mfa2 family fimbrial subunit" evidence="1">
    <location>
        <begin position="23"/>
        <end position="302"/>
    </location>
</feature>
<proteinExistence type="predicted"/>
<feature type="signal peptide" evidence="1">
    <location>
        <begin position="1"/>
        <end position="22"/>
    </location>
</feature>
<keyword evidence="3" id="KW-1185">Reference proteome</keyword>
<gene>
    <name evidence="2" type="ORF">KTO63_06510</name>
</gene>
<evidence type="ECO:0000256" key="1">
    <source>
        <dbReference type="SAM" id="SignalP"/>
    </source>
</evidence>
<sequence>MKKTRLLLVVAAFAFAYSSCQKSDSTAPAQNDQQTYNVQFNVQNFQASYSDMSPNKISVAGLSPQGGSASLANAIVYLVYDSLGNLVNSQQQLKYGNPNFGVIADKLKAGLYTFVIGAASKDTSFLYPTSRFTDLKVYCDADYYTEGGQDIFLFKQNIRINKSDTSFNNIQPTRLTGKLVINFTDTIPASYKRMDVSLDSVPAYYHVASGSVGWKQHQAHSFYPSFSSGLVYYALGNQILNVRVDGLKQTNPDVIDRSISIKNVNIYTNKQTILTGKFFDVQSVGIPITIDTSYSGSININF</sequence>